<keyword evidence="3" id="KW-1185">Reference proteome</keyword>
<dbReference type="Proteomes" id="UP000224634">
    <property type="component" value="Unassembled WGS sequence"/>
</dbReference>
<protein>
    <recommendedName>
        <fullName evidence="1">F-box domain-containing protein</fullName>
    </recommendedName>
</protein>
<dbReference type="InterPro" id="IPR001810">
    <property type="entry name" value="F-box_dom"/>
</dbReference>
<proteinExistence type="predicted"/>
<name>A0A2B7YR48_POLH7</name>
<dbReference type="PROSITE" id="PS50181">
    <property type="entry name" value="FBOX"/>
    <property type="match status" value="1"/>
</dbReference>
<evidence type="ECO:0000313" key="3">
    <source>
        <dbReference type="Proteomes" id="UP000224634"/>
    </source>
</evidence>
<dbReference type="EMBL" id="PDNA01000021">
    <property type="protein sequence ID" value="PGH23650.1"/>
    <property type="molecule type" value="Genomic_DNA"/>
</dbReference>
<comment type="caution">
    <text evidence="2">The sequence shown here is derived from an EMBL/GenBank/DDBJ whole genome shotgun (WGS) entry which is preliminary data.</text>
</comment>
<gene>
    <name evidence="2" type="ORF">AJ80_02256</name>
</gene>
<sequence length="478" mass="54972">MTTILSLPNELLDEVIREFYHDPVRLAGIRSLNKRFYNLVPRPVFFQRLILRNQRKNLSSILYVTRNPEYADYVQEVVFDLRQHDQEPHECMKCPCPTWKTNKLSAGSYTCHDLFYEFTDESKGVVLRYLKKLTLRYPTKYILPESLTEDLSPVDSHGTCGDHLDTVKEYSYRMINHVQGVLLGLISWMKRCGHGLQDPATVASKFTSTETSATSPISLSLENYPVTQFNRLQGGTWWNRFFHIKTLHLSLSFGQTYHNEVRLLTPAAIESVWSRSWPTLFRILAQFKSLKKLHLSGPPVDWAQHYSTHMECMGSETIGWISKKHDIGPSVEEFILENLPIGLVELVHGLMSLHGPQLVKLKNCILWSTDLRPYTDAHAPWAHLFRFACEDLVTAASGGTPYGSLKVYGTSDVDGEDDEIEGDPSRFLFPVPDDRETLPPGNGHTSSWSKARLVRDTRAVDEYWRFQKQHSNWVSYFK</sequence>
<dbReference type="AlphaFoldDB" id="A0A2B7YR48"/>
<evidence type="ECO:0000259" key="1">
    <source>
        <dbReference type="PROSITE" id="PS50181"/>
    </source>
</evidence>
<accession>A0A2B7YR48</accession>
<organism evidence="2 3">
    <name type="scientific">Polytolypa hystricis (strain UAMH7299)</name>
    <dbReference type="NCBI Taxonomy" id="1447883"/>
    <lineage>
        <taxon>Eukaryota</taxon>
        <taxon>Fungi</taxon>
        <taxon>Dikarya</taxon>
        <taxon>Ascomycota</taxon>
        <taxon>Pezizomycotina</taxon>
        <taxon>Eurotiomycetes</taxon>
        <taxon>Eurotiomycetidae</taxon>
        <taxon>Onygenales</taxon>
        <taxon>Onygenales incertae sedis</taxon>
        <taxon>Polytolypa</taxon>
    </lineage>
</organism>
<evidence type="ECO:0000313" key="2">
    <source>
        <dbReference type="EMBL" id="PGH23650.1"/>
    </source>
</evidence>
<feature type="domain" description="F-box" evidence="1">
    <location>
        <begin position="1"/>
        <end position="49"/>
    </location>
</feature>
<dbReference type="OrthoDB" id="2858653at2759"/>
<reference evidence="2 3" key="1">
    <citation type="submission" date="2017-10" db="EMBL/GenBank/DDBJ databases">
        <title>Comparative genomics in systemic dimorphic fungi from Ajellomycetaceae.</title>
        <authorList>
            <person name="Munoz J.F."/>
            <person name="Mcewen J.G."/>
            <person name="Clay O.K."/>
            <person name="Cuomo C.A."/>
        </authorList>
    </citation>
    <scope>NUCLEOTIDE SEQUENCE [LARGE SCALE GENOMIC DNA]</scope>
    <source>
        <strain evidence="2 3">UAMH7299</strain>
    </source>
</reference>